<dbReference type="HOGENOM" id="CLU_000445_69_17_0"/>
<dbReference type="SUPFAM" id="SSF52172">
    <property type="entry name" value="CheY-like"/>
    <property type="match status" value="1"/>
</dbReference>
<evidence type="ECO:0000256" key="5">
    <source>
        <dbReference type="ARBA" id="ARBA00023163"/>
    </source>
</evidence>
<keyword evidence="2" id="KW-0902">Two-component regulatory system</keyword>
<dbReference type="GO" id="GO:0003677">
    <property type="term" value="F:DNA binding"/>
    <property type="evidence" value="ECO:0007669"/>
    <property type="project" value="UniProtKB-KW"/>
</dbReference>
<reference evidence="8" key="1">
    <citation type="journal article" date="2015" name="PeerJ">
        <title>First genomic representation of candidate bacterial phylum KSB3 points to enhanced environmental sensing as a trigger of wastewater bulking.</title>
        <authorList>
            <person name="Sekiguchi Y."/>
            <person name="Ohashi A."/>
            <person name="Parks D.H."/>
            <person name="Yamauchi T."/>
            <person name="Tyson G.W."/>
            <person name="Hugenholtz P."/>
        </authorList>
    </citation>
    <scope>NUCLEOTIDE SEQUENCE [LARGE SCALE GENOMIC DNA]</scope>
</reference>
<dbReference type="EMBL" id="DF820456">
    <property type="protein sequence ID" value="GAK50481.1"/>
    <property type="molecule type" value="Genomic_DNA"/>
</dbReference>
<dbReference type="PROSITE" id="PS50110">
    <property type="entry name" value="RESPONSE_REGULATORY"/>
    <property type="match status" value="1"/>
</dbReference>
<evidence type="ECO:0000313" key="9">
    <source>
        <dbReference type="Proteomes" id="UP000030700"/>
    </source>
</evidence>
<dbReference type="PANTHER" id="PTHR44591">
    <property type="entry name" value="STRESS RESPONSE REGULATOR PROTEIN 1"/>
    <property type="match status" value="1"/>
</dbReference>
<keyword evidence="4" id="KW-0238">DNA-binding</keyword>
<evidence type="ECO:0000256" key="4">
    <source>
        <dbReference type="ARBA" id="ARBA00023125"/>
    </source>
</evidence>
<keyword evidence="3" id="KW-0805">Transcription regulation</keyword>
<protein>
    <submittedName>
        <fullName evidence="8">Response regulator receiver protein</fullName>
    </submittedName>
</protein>
<keyword evidence="1 6" id="KW-0597">Phosphoprotein</keyword>
<evidence type="ECO:0000256" key="3">
    <source>
        <dbReference type="ARBA" id="ARBA00023015"/>
    </source>
</evidence>
<organism evidence="8">
    <name type="scientific">Candidatus Moduliflexus flocculans</name>
    <dbReference type="NCBI Taxonomy" id="1499966"/>
    <lineage>
        <taxon>Bacteria</taxon>
        <taxon>Candidatus Moduliflexota</taxon>
        <taxon>Candidatus Moduliflexia</taxon>
        <taxon>Candidatus Moduliflexales</taxon>
        <taxon>Candidatus Moduliflexaceae</taxon>
    </lineage>
</organism>
<accession>A0A0S6VY61</accession>
<feature type="modified residue" description="4-aspartylphosphate" evidence="6">
    <location>
        <position position="52"/>
    </location>
</feature>
<dbReference type="InterPro" id="IPR001789">
    <property type="entry name" value="Sig_transdc_resp-reg_receiver"/>
</dbReference>
<dbReference type="InterPro" id="IPR011006">
    <property type="entry name" value="CheY-like_superfamily"/>
</dbReference>
<evidence type="ECO:0000313" key="8">
    <source>
        <dbReference type="EMBL" id="GAK50481.1"/>
    </source>
</evidence>
<keyword evidence="5" id="KW-0804">Transcription</keyword>
<dbReference type="AlphaFoldDB" id="A0A0S6VY61"/>
<keyword evidence="9" id="KW-1185">Reference proteome</keyword>
<dbReference type="PANTHER" id="PTHR44591:SF3">
    <property type="entry name" value="RESPONSE REGULATORY DOMAIN-CONTAINING PROTEIN"/>
    <property type="match status" value="1"/>
</dbReference>
<dbReference type="STRING" id="1499966.U14_01712"/>
<dbReference type="Proteomes" id="UP000030700">
    <property type="component" value="Unassembled WGS sequence"/>
</dbReference>
<evidence type="ECO:0000256" key="1">
    <source>
        <dbReference type="ARBA" id="ARBA00022553"/>
    </source>
</evidence>
<dbReference type="SMART" id="SM00448">
    <property type="entry name" value="REC"/>
    <property type="match status" value="1"/>
</dbReference>
<dbReference type="GO" id="GO:0000160">
    <property type="term" value="P:phosphorelay signal transduction system"/>
    <property type="evidence" value="ECO:0007669"/>
    <property type="project" value="UniProtKB-KW"/>
</dbReference>
<dbReference type="Gene3D" id="3.40.50.2300">
    <property type="match status" value="1"/>
</dbReference>
<sequence length="122" mass="13877">MRRILVVDDEPSIVRPLMFVLKKNGYDVLTAPNGDEGLRVAKQEKPDLIFLDVMMPKKNGYEVCREIKSDPELQHIYVIILTARGVELDEDAKKKVNANEYMSKPFSPIKVVEKVNAIFAAM</sequence>
<feature type="domain" description="Response regulatory" evidence="7">
    <location>
        <begin position="3"/>
        <end position="119"/>
    </location>
</feature>
<proteinExistence type="predicted"/>
<dbReference type="FunFam" id="3.40.50.2300:FF:000001">
    <property type="entry name" value="DNA-binding response regulator PhoB"/>
    <property type="match status" value="1"/>
</dbReference>
<evidence type="ECO:0000256" key="2">
    <source>
        <dbReference type="ARBA" id="ARBA00023012"/>
    </source>
</evidence>
<dbReference type="Pfam" id="PF00072">
    <property type="entry name" value="Response_reg"/>
    <property type="match status" value="1"/>
</dbReference>
<name>A0A0S6VY61_9BACT</name>
<dbReference type="InterPro" id="IPR050595">
    <property type="entry name" value="Bact_response_regulator"/>
</dbReference>
<evidence type="ECO:0000256" key="6">
    <source>
        <dbReference type="PROSITE-ProRule" id="PRU00169"/>
    </source>
</evidence>
<gene>
    <name evidence="8" type="ORF">U14_01712</name>
</gene>
<evidence type="ECO:0000259" key="7">
    <source>
        <dbReference type="PROSITE" id="PS50110"/>
    </source>
</evidence>